<feature type="compositionally biased region" description="Basic and acidic residues" evidence="5">
    <location>
        <begin position="507"/>
        <end position="516"/>
    </location>
</feature>
<name>A0A1Z5K811_FISSO</name>
<organism evidence="8 9">
    <name type="scientific">Fistulifera solaris</name>
    <name type="common">Oleaginous diatom</name>
    <dbReference type="NCBI Taxonomy" id="1519565"/>
    <lineage>
        <taxon>Eukaryota</taxon>
        <taxon>Sar</taxon>
        <taxon>Stramenopiles</taxon>
        <taxon>Ochrophyta</taxon>
        <taxon>Bacillariophyta</taxon>
        <taxon>Bacillariophyceae</taxon>
        <taxon>Bacillariophycidae</taxon>
        <taxon>Naviculales</taxon>
        <taxon>Naviculaceae</taxon>
        <taxon>Fistulifera</taxon>
    </lineage>
</organism>
<gene>
    <name evidence="8" type="ORF">FisN_3Hh448</name>
</gene>
<feature type="transmembrane region" description="Helical" evidence="6">
    <location>
        <begin position="315"/>
        <end position="335"/>
    </location>
</feature>
<dbReference type="AlphaFoldDB" id="A0A1Z5K811"/>
<keyword evidence="2 6" id="KW-0812">Transmembrane</keyword>
<dbReference type="EMBL" id="BDSP01000182">
    <property type="protein sequence ID" value="GAX22346.1"/>
    <property type="molecule type" value="Genomic_DNA"/>
</dbReference>
<dbReference type="PANTHER" id="PTHR39535">
    <property type="entry name" value="SPORULATION-DELAYING PROTEIN SDPB"/>
    <property type="match status" value="1"/>
</dbReference>
<sequence>MKGWKAVLGCSYESLALFRILLGSLLLLELVLRFRFLHPFYSDEGTLPLSLLLEKVDSLYKIVCIHCHFGSLFEQQVLLSVQVLVAFLFTIGFRTQWTSIISWYLYLSLTLRNTWMSYILDRYFHYLLFLSIFLPIGECWGVSSSRGKAPAQRLVISPGTVAFKALVVWIYIDAGYGKYCDPLGGWFYNADPLPALDTYARHTLPAQYLYALIGPPGLRLLTPIVLYVEIFAAPLAILGSFLGSKRIIYTAIALICSLHIGIAITLRNAALLSFVACVAWCAFLPLGWNNIETEGQSRDDQAQNTKRSSISGSSLAGQIFSLLCILTMVCGNIWLETISRACDQSVKHIWSTLLHNRWNVFVGAEEYVTWEIAPGQLRDGSIVDVWGKKMEVDWRLPGSGAPCTATGRPGRWRSFPYLAGLEGEDGDALWRYLCWEWNNQHVVDGHHEKELLRYNFFMLQADVLPNMGFSATRKRLIKSFECLPSSENAESIPLTDEAGDPSATEPKQFDEIHEEL</sequence>
<dbReference type="Proteomes" id="UP000198406">
    <property type="component" value="Unassembled WGS sequence"/>
</dbReference>
<evidence type="ECO:0000256" key="1">
    <source>
        <dbReference type="ARBA" id="ARBA00004127"/>
    </source>
</evidence>
<keyword evidence="9" id="KW-1185">Reference proteome</keyword>
<dbReference type="PANTHER" id="PTHR39535:SF2">
    <property type="entry name" value="HTTM DOMAIN-CONTAINING PROTEIN"/>
    <property type="match status" value="1"/>
</dbReference>
<evidence type="ECO:0000256" key="2">
    <source>
        <dbReference type="ARBA" id="ARBA00022692"/>
    </source>
</evidence>
<protein>
    <recommendedName>
        <fullName evidence="7">HTTM-like domain-containing protein</fullName>
    </recommendedName>
</protein>
<feature type="transmembrane region" description="Helical" evidence="6">
    <location>
        <begin position="123"/>
        <end position="142"/>
    </location>
</feature>
<feature type="transmembrane region" description="Helical" evidence="6">
    <location>
        <begin position="154"/>
        <end position="172"/>
    </location>
</feature>
<dbReference type="GO" id="GO:0012505">
    <property type="term" value="C:endomembrane system"/>
    <property type="evidence" value="ECO:0007669"/>
    <property type="project" value="UniProtKB-SubCell"/>
</dbReference>
<evidence type="ECO:0000313" key="8">
    <source>
        <dbReference type="EMBL" id="GAX22346.1"/>
    </source>
</evidence>
<feature type="transmembrane region" description="Helical" evidence="6">
    <location>
        <begin position="12"/>
        <end position="32"/>
    </location>
</feature>
<feature type="domain" description="HTTM-like" evidence="7">
    <location>
        <begin position="7"/>
        <end position="288"/>
    </location>
</feature>
<evidence type="ECO:0000313" key="9">
    <source>
        <dbReference type="Proteomes" id="UP000198406"/>
    </source>
</evidence>
<feature type="transmembrane region" description="Helical" evidence="6">
    <location>
        <begin position="270"/>
        <end position="288"/>
    </location>
</feature>
<reference evidence="8 9" key="1">
    <citation type="journal article" date="2015" name="Plant Cell">
        <title>Oil accumulation by the oleaginous diatom Fistulifera solaris as revealed by the genome and transcriptome.</title>
        <authorList>
            <person name="Tanaka T."/>
            <person name="Maeda Y."/>
            <person name="Veluchamy A."/>
            <person name="Tanaka M."/>
            <person name="Abida H."/>
            <person name="Marechal E."/>
            <person name="Bowler C."/>
            <person name="Muto M."/>
            <person name="Sunaga Y."/>
            <person name="Tanaka M."/>
            <person name="Yoshino T."/>
            <person name="Taniguchi T."/>
            <person name="Fukuda Y."/>
            <person name="Nemoto M."/>
            <person name="Matsumoto M."/>
            <person name="Wong P.S."/>
            <person name="Aburatani S."/>
            <person name="Fujibuchi W."/>
        </authorList>
    </citation>
    <scope>NUCLEOTIDE SEQUENCE [LARGE SCALE GENOMIC DNA]</scope>
    <source>
        <strain evidence="8 9">JPCC DA0580</strain>
    </source>
</reference>
<dbReference type="OrthoDB" id="39389at2759"/>
<feature type="transmembrane region" description="Helical" evidence="6">
    <location>
        <begin position="247"/>
        <end position="264"/>
    </location>
</feature>
<evidence type="ECO:0000256" key="6">
    <source>
        <dbReference type="SAM" id="Phobius"/>
    </source>
</evidence>
<proteinExistence type="predicted"/>
<dbReference type="InParanoid" id="A0A1Z5K811"/>
<evidence type="ECO:0000256" key="5">
    <source>
        <dbReference type="SAM" id="MobiDB-lite"/>
    </source>
</evidence>
<comment type="caution">
    <text evidence="8">The sequence shown here is derived from an EMBL/GenBank/DDBJ whole genome shotgun (WGS) entry which is preliminary data.</text>
</comment>
<evidence type="ECO:0000256" key="4">
    <source>
        <dbReference type="ARBA" id="ARBA00023136"/>
    </source>
</evidence>
<keyword evidence="4 6" id="KW-0472">Membrane</keyword>
<feature type="region of interest" description="Disordered" evidence="5">
    <location>
        <begin position="488"/>
        <end position="516"/>
    </location>
</feature>
<comment type="subcellular location">
    <subcellularLocation>
        <location evidence="1">Endomembrane system</location>
        <topology evidence="1">Multi-pass membrane protein</topology>
    </subcellularLocation>
</comment>
<dbReference type="InterPro" id="IPR052964">
    <property type="entry name" value="Sporulation_signal_mat"/>
</dbReference>
<evidence type="ECO:0000256" key="3">
    <source>
        <dbReference type="ARBA" id="ARBA00022989"/>
    </source>
</evidence>
<dbReference type="InterPro" id="IPR011020">
    <property type="entry name" value="HTTM-like"/>
</dbReference>
<evidence type="ECO:0000259" key="7">
    <source>
        <dbReference type="SMART" id="SM00752"/>
    </source>
</evidence>
<keyword evidence="3 6" id="KW-1133">Transmembrane helix</keyword>
<feature type="transmembrane region" description="Helical" evidence="6">
    <location>
        <begin position="224"/>
        <end position="242"/>
    </location>
</feature>
<accession>A0A1Z5K811</accession>
<feature type="transmembrane region" description="Helical" evidence="6">
    <location>
        <begin position="77"/>
        <end position="103"/>
    </location>
</feature>
<dbReference type="SMART" id="SM00752">
    <property type="entry name" value="HTTM"/>
    <property type="match status" value="1"/>
</dbReference>